<comment type="subcellular location">
    <subcellularLocation>
        <location evidence="4">Cytoplasm</location>
    </subcellularLocation>
</comment>
<dbReference type="Pfam" id="PF04345">
    <property type="entry name" value="Chor_lyase"/>
    <property type="match status" value="1"/>
</dbReference>
<dbReference type="PANTHER" id="PTHR38683">
    <property type="entry name" value="CHORISMATE PYRUVATE-LYASE"/>
    <property type="match status" value="1"/>
</dbReference>
<dbReference type="RefSeq" id="WP_077543042.1">
    <property type="nucleotide sequence ID" value="NZ_MLHN01000026.1"/>
</dbReference>
<dbReference type="Proteomes" id="UP000188481">
    <property type="component" value="Unassembled WGS sequence"/>
</dbReference>
<dbReference type="STRING" id="1908264.BKK54_10460"/>
<comment type="pathway">
    <text evidence="4">Cofactor biosynthesis; ubiquinone biosynthesis.</text>
</comment>
<organism evidence="5 6">
    <name type="scientific">Rodentibacter genomosp. 1</name>
    <dbReference type="NCBI Taxonomy" id="1908264"/>
    <lineage>
        <taxon>Bacteria</taxon>
        <taxon>Pseudomonadati</taxon>
        <taxon>Pseudomonadota</taxon>
        <taxon>Gammaproteobacteria</taxon>
        <taxon>Pasteurellales</taxon>
        <taxon>Pasteurellaceae</taxon>
        <taxon>Rodentibacter</taxon>
    </lineage>
</organism>
<protein>
    <recommendedName>
        <fullName evidence="4">Probable chorismate pyruvate-lyase</fullName>
        <shortName evidence="4">CL</shortName>
        <shortName evidence="4">CPL</shortName>
        <ecNumber evidence="4">4.1.3.40</ecNumber>
    </recommendedName>
</protein>
<comment type="catalytic activity">
    <reaction evidence="4">
        <text>chorismate = 4-hydroxybenzoate + pyruvate</text>
        <dbReference type="Rhea" id="RHEA:16505"/>
        <dbReference type="ChEBI" id="CHEBI:15361"/>
        <dbReference type="ChEBI" id="CHEBI:17879"/>
        <dbReference type="ChEBI" id="CHEBI:29748"/>
        <dbReference type="EC" id="4.1.3.40"/>
    </reaction>
</comment>
<keyword evidence="6" id="KW-1185">Reference proteome</keyword>
<dbReference type="UniPathway" id="UPA00232"/>
<dbReference type="AlphaFoldDB" id="A0A1V3J118"/>
<keyword evidence="2 4" id="KW-0831">Ubiquinone biosynthesis</keyword>
<feature type="binding site" evidence="4">
    <location>
        <position position="155"/>
    </location>
    <ligand>
        <name>substrate</name>
    </ligand>
</feature>
<dbReference type="EC" id="4.1.3.40" evidence="4"/>
<keyword evidence="3 4" id="KW-0456">Lyase</keyword>
<name>A0A1V3J118_9PAST</name>
<comment type="similarity">
    <text evidence="4">Belongs to the UbiC family.</text>
</comment>
<evidence type="ECO:0000256" key="4">
    <source>
        <dbReference type="HAMAP-Rule" id="MF_01632"/>
    </source>
</evidence>
<proteinExistence type="inferred from homology"/>
<sequence length="174" mass="20345">MPDSIFADLNWQEEDSSQIKSLPLSTQSWLFDKQSLSLKLKQICEQFEVKVRSEKWIENLFESEATLLPADDYLCREVVLFCDGHPWVEARTLISKGLLSYHRNLSNLGNKPIGEWLFQQVTNRELIQWSQDPQSGLYARRSLFLIEKMPLLISELFLENRLITEYNGTNFLSN</sequence>
<dbReference type="HAMAP" id="MF_01632">
    <property type="entry name" value="UbiC"/>
    <property type="match status" value="1"/>
</dbReference>
<comment type="caution">
    <text evidence="5">The sequence shown here is derived from an EMBL/GenBank/DDBJ whole genome shotgun (WGS) entry which is preliminary data.</text>
</comment>
<evidence type="ECO:0000256" key="1">
    <source>
        <dbReference type="ARBA" id="ARBA00022490"/>
    </source>
</evidence>
<evidence type="ECO:0000313" key="6">
    <source>
        <dbReference type="Proteomes" id="UP000188481"/>
    </source>
</evidence>
<dbReference type="PANTHER" id="PTHR38683:SF1">
    <property type="entry name" value="CHORISMATE PYRUVATE-LYASE"/>
    <property type="match status" value="1"/>
</dbReference>
<evidence type="ECO:0000313" key="5">
    <source>
        <dbReference type="EMBL" id="OOF48645.1"/>
    </source>
</evidence>
<feature type="binding site" evidence="4">
    <location>
        <position position="76"/>
    </location>
    <ligand>
        <name>substrate</name>
    </ligand>
</feature>
<dbReference type="GO" id="GO:0005829">
    <property type="term" value="C:cytosol"/>
    <property type="evidence" value="ECO:0007669"/>
    <property type="project" value="TreeGrafter"/>
</dbReference>
<dbReference type="InterPro" id="IPR028978">
    <property type="entry name" value="Chorismate_lyase_/UTRA_dom_sf"/>
</dbReference>
<gene>
    <name evidence="4" type="primary">ubiC</name>
    <name evidence="5" type="ORF">BKK54_10460</name>
</gene>
<keyword evidence="1 4" id="KW-0963">Cytoplasm</keyword>
<comment type="caution">
    <text evidence="4">Lacks conserved residue(s) required for the propagation of feature annotation.</text>
</comment>
<evidence type="ECO:0000256" key="3">
    <source>
        <dbReference type="ARBA" id="ARBA00023239"/>
    </source>
</evidence>
<dbReference type="Gene3D" id="3.40.1410.10">
    <property type="entry name" value="Chorismate lyase-like"/>
    <property type="match status" value="1"/>
</dbReference>
<comment type="function">
    <text evidence="4">Removes the pyruvyl group from chorismate, with concomitant aromatization of the ring, to provide 4-hydroxybenzoate (4HB) for the ubiquinone pathway.</text>
</comment>
<feature type="binding site" evidence="4">
    <location>
        <position position="113"/>
    </location>
    <ligand>
        <name>substrate</name>
    </ligand>
</feature>
<reference evidence="5 6" key="1">
    <citation type="submission" date="2016-10" db="EMBL/GenBank/DDBJ databases">
        <title>Rodentibacter gen. nov. and new species.</title>
        <authorList>
            <person name="Christensen H."/>
        </authorList>
    </citation>
    <scope>NUCLEOTIDE SEQUENCE [LARGE SCALE GENOMIC DNA]</scope>
    <source>
        <strain evidence="6">ppn416</strain>
    </source>
</reference>
<dbReference type="GO" id="GO:0006744">
    <property type="term" value="P:ubiquinone biosynthetic process"/>
    <property type="evidence" value="ECO:0007669"/>
    <property type="project" value="UniProtKB-UniRule"/>
</dbReference>
<dbReference type="GO" id="GO:0042866">
    <property type="term" value="P:pyruvate biosynthetic process"/>
    <property type="evidence" value="ECO:0007669"/>
    <property type="project" value="UniProtKB-UniRule"/>
</dbReference>
<keyword evidence="4 5" id="KW-0670">Pyruvate</keyword>
<evidence type="ECO:0000256" key="2">
    <source>
        <dbReference type="ARBA" id="ARBA00022688"/>
    </source>
</evidence>
<dbReference type="SUPFAM" id="SSF64288">
    <property type="entry name" value="Chorismate lyase-like"/>
    <property type="match status" value="1"/>
</dbReference>
<dbReference type="EMBL" id="MLHN01000026">
    <property type="protein sequence ID" value="OOF48645.1"/>
    <property type="molecule type" value="Genomic_DNA"/>
</dbReference>
<dbReference type="InterPro" id="IPR007440">
    <property type="entry name" value="Chorismate--pyruvate_lyase"/>
</dbReference>
<accession>A0A1V3J118</accession>
<dbReference type="GO" id="GO:0008813">
    <property type="term" value="F:chorismate lyase activity"/>
    <property type="evidence" value="ECO:0007669"/>
    <property type="project" value="UniProtKB-UniRule"/>
</dbReference>